<keyword evidence="3" id="KW-1185">Reference proteome</keyword>
<dbReference type="Proteomes" id="UP000011526">
    <property type="component" value="Unassembled WGS sequence"/>
</dbReference>
<comment type="caution">
    <text evidence="2">The sequence shown here is derived from an EMBL/GenBank/DDBJ whole genome shotgun (WGS) entry which is preliminary data.</text>
</comment>
<dbReference type="EMBL" id="AOJM01000046">
    <property type="protein sequence ID" value="ELZ49489.1"/>
    <property type="molecule type" value="Genomic_DNA"/>
</dbReference>
<protein>
    <submittedName>
        <fullName evidence="2">Uncharacterized protein</fullName>
    </submittedName>
</protein>
<accession>M0ESX2</accession>
<reference evidence="2 3" key="1">
    <citation type="journal article" date="2014" name="PLoS Genet.">
        <title>Phylogenetically driven sequencing of extremely halophilic archaea reveals strategies for static and dynamic osmo-response.</title>
        <authorList>
            <person name="Becker E.A."/>
            <person name="Seitzer P.M."/>
            <person name="Tritt A."/>
            <person name="Larsen D."/>
            <person name="Krusor M."/>
            <person name="Yao A.I."/>
            <person name="Wu D."/>
            <person name="Madern D."/>
            <person name="Eisen J.A."/>
            <person name="Darling A.E."/>
            <person name="Facciotti M.T."/>
        </authorList>
    </citation>
    <scope>NUCLEOTIDE SEQUENCE [LARGE SCALE GENOMIC DNA]</scope>
    <source>
        <strain evidence="2 3">JCM 9100</strain>
    </source>
</reference>
<proteinExistence type="predicted"/>
<feature type="region of interest" description="Disordered" evidence="1">
    <location>
        <begin position="120"/>
        <end position="141"/>
    </location>
</feature>
<gene>
    <name evidence="2" type="ORF">C465_07961</name>
</gene>
<evidence type="ECO:0000313" key="3">
    <source>
        <dbReference type="Proteomes" id="UP000011526"/>
    </source>
</evidence>
<evidence type="ECO:0000313" key="2">
    <source>
        <dbReference type="EMBL" id="ELZ49489.1"/>
    </source>
</evidence>
<sequence length="194" mass="20028">MGTGAFTSVTANRDAEIDLEDDANAYLALTPGNDNGWAASPTVGNSANGVLAIEMNGQSQTSGGTGVNADALSVFDDVFRIGNQADSGKQVWIEFDEASGSTTNQSNINYKARTDFYVGSHQSSPPLQRPSNSLVGSSNAQTVGTGNNLKVGISIDLTGLSPSDYATDSNGNLDTGQFLRDITIHAEDVSGSGT</sequence>
<evidence type="ECO:0000256" key="1">
    <source>
        <dbReference type="SAM" id="MobiDB-lite"/>
    </source>
</evidence>
<dbReference type="AlphaFoldDB" id="M0ESX2"/>
<name>M0ESX2_9EURY</name>
<dbReference type="PATRIC" id="fig|1227467.4.peg.1549"/>
<organism evidence="2 3">
    <name type="scientific">Halorubrum distributum JCM 9100</name>
    <dbReference type="NCBI Taxonomy" id="1227467"/>
    <lineage>
        <taxon>Archaea</taxon>
        <taxon>Methanobacteriati</taxon>
        <taxon>Methanobacteriota</taxon>
        <taxon>Stenosarchaea group</taxon>
        <taxon>Halobacteria</taxon>
        <taxon>Halobacteriales</taxon>
        <taxon>Haloferacaceae</taxon>
        <taxon>Halorubrum</taxon>
        <taxon>Halorubrum distributum group</taxon>
    </lineage>
</organism>